<proteinExistence type="predicted"/>
<name>A0A2T3NI32_9GAMM</name>
<accession>A0A2T3NI32</accession>
<dbReference type="PANTHER" id="PTHR47894">
    <property type="entry name" value="HTH-TYPE TRANSCRIPTIONAL REGULATOR GADX"/>
    <property type="match status" value="1"/>
</dbReference>
<evidence type="ECO:0000256" key="1">
    <source>
        <dbReference type="ARBA" id="ARBA00023015"/>
    </source>
</evidence>
<dbReference type="GO" id="GO:0005829">
    <property type="term" value="C:cytosol"/>
    <property type="evidence" value="ECO:0007669"/>
    <property type="project" value="TreeGrafter"/>
</dbReference>
<dbReference type="PROSITE" id="PS01124">
    <property type="entry name" value="HTH_ARAC_FAMILY_2"/>
    <property type="match status" value="1"/>
</dbReference>
<keyword evidence="1" id="KW-0805">Transcription regulation</keyword>
<dbReference type="InterPro" id="IPR018060">
    <property type="entry name" value="HTH_AraC"/>
</dbReference>
<dbReference type="SMART" id="SM00342">
    <property type="entry name" value="HTH_ARAC"/>
    <property type="match status" value="1"/>
</dbReference>
<feature type="domain" description="HTH araC/xylS-type" evidence="4">
    <location>
        <begin position="224"/>
        <end position="319"/>
    </location>
</feature>
<reference evidence="5 6" key="1">
    <citation type="submission" date="2018-03" db="EMBL/GenBank/DDBJ databases">
        <title>Whole genome sequencing of Histamine producing bacteria.</title>
        <authorList>
            <person name="Butler K."/>
        </authorList>
    </citation>
    <scope>NUCLEOTIDE SEQUENCE [LARGE SCALE GENOMIC DNA]</scope>
    <source>
        <strain evidence="5 6">DSM 19138</strain>
    </source>
</reference>
<dbReference type="GO" id="GO:0000976">
    <property type="term" value="F:transcription cis-regulatory region binding"/>
    <property type="evidence" value="ECO:0007669"/>
    <property type="project" value="TreeGrafter"/>
</dbReference>
<dbReference type="InterPro" id="IPR009057">
    <property type="entry name" value="Homeodomain-like_sf"/>
</dbReference>
<dbReference type="SUPFAM" id="SSF46689">
    <property type="entry name" value="Homeodomain-like"/>
    <property type="match status" value="1"/>
</dbReference>
<keyword evidence="3" id="KW-0804">Transcription</keyword>
<comment type="caution">
    <text evidence="5">The sequence shown here is derived from an EMBL/GenBank/DDBJ whole genome shotgun (WGS) entry which is preliminary data.</text>
</comment>
<dbReference type="Gene3D" id="1.10.10.60">
    <property type="entry name" value="Homeodomain-like"/>
    <property type="match status" value="1"/>
</dbReference>
<evidence type="ECO:0000259" key="4">
    <source>
        <dbReference type="PROSITE" id="PS01124"/>
    </source>
</evidence>
<keyword evidence="2" id="KW-0238">DNA-binding</keyword>
<dbReference type="AlphaFoldDB" id="A0A2T3NI32"/>
<dbReference type="Pfam" id="PF12833">
    <property type="entry name" value="HTH_18"/>
    <property type="match status" value="1"/>
</dbReference>
<protein>
    <submittedName>
        <fullName evidence="5">AraC family transcriptional regulator</fullName>
    </submittedName>
</protein>
<dbReference type="EMBL" id="PYMB01000002">
    <property type="protein sequence ID" value="PSW14613.1"/>
    <property type="molecule type" value="Genomic_DNA"/>
</dbReference>
<dbReference type="PANTHER" id="PTHR47894:SF1">
    <property type="entry name" value="HTH-TYPE TRANSCRIPTIONAL REGULATOR VQSM"/>
    <property type="match status" value="1"/>
</dbReference>
<evidence type="ECO:0000256" key="2">
    <source>
        <dbReference type="ARBA" id="ARBA00023125"/>
    </source>
</evidence>
<dbReference type="GO" id="GO:0003700">
    <property type="term" value="F:DNA-binding transcription factor activity"/>
    <property type="evidence" value="ECO:0007669"/>
    <property type="project" value="InterPro"/>
</dbReference>
<organism evidence="5 6">
    <name type="scientific">Photobacterium rosenbergii</name>
    <dbReference type="NCBI Taxonomy" id="294936"/>
    <lineage>
        <taxon>Bacteria</taxon>
        <taxon>Pseudomonadati</taxon>
        <taxon>Pseudomonadota</taxon>
        <taxon>Gammaproteobacteria</taxon>
        <taxon>Vibrionales</taxon>
        <taxon>Vibrionaceae</taxon>
        <taxon>Photobacterium</taxon>
    </lineage>
</organism>
<evidence type="ECO:0000256" key="3">
    <source>
        <dbReference type="ARBA" id="ARBA00023163"/>
    </source>
</evidence>
<evidence type="ECO:0000313" key="5">
    <source>
        <dbReference type="EMBL" id="PSW14613.1"/>
    </source>
</evidence>
<sequence length="325" mass="37364">MRNSSIKLLLTSFESILFFTPYFDSKGIPWEKVAKKFGLPIAYSDEEVWVPVKTYSMFLNHMAAICDNDMPIVAGKHAAQTFIDGKWGIIKQGSGFKQVISSMMENANLFSRQNEYWFERFNGSWCWCNRSGMKPSYPGSAVNEWFRLSLLTNICRNWLGNEWSPKSVSVMTSESQGNIYAEILLPNVEVRYGQPSLKLELEGVDDLQPMSNHPLCFRDLGDIEKLSDSYCHLPNFTLEWLASLFGVTSKTLYRYFKDHNTSFNQIKKKSILNRTCLFLSETEYPISEIAYRMGYKDVSNFNRAIKSISGATPAQLRRNLSDLKR</sequence>
<dbReference type="OrthoDB" id="6396588at2"/>
<dbReference type="Proteomes" id="UP000241346">
    <property type="component" value="Unassembled WGS sequence"/>
</dbReference>
<gene>
    <name evidence="5" type="ORF">C9J01_09330</name>
</gene>
<evidence type="ECO:0000313" key="6">
    <source>
        <dbReference type="Proteomes" id="UP000241346"/>
    </source>
</evidence>
<dbReference type="RefSeq" id="WP_107297852.1">
    <property type="nucleotide sequence ID" value="NZ_PYMB01000002.1"/>
</dbReference>